<evidence type="ECO:0000256" key="8">
    <source>
        <dbReference type="SAM" id="Phobius"/>
    </source>
</evidence>
<organism evidence="10 11">
    <name type="scientific">Gambusia affinis</name>
    <name type="common">Western mosquitofish</name>
    <name type="synonym">Heterandria affinis</name>
    <dbReference type="NCBI Taxonomy" id="33528"/>
    <lineage>
        <taxon>Eukaryota</taxon>
        <taxon>Metazoa</taxon>
        <taxon>Chordata</taxon>
        <taxon>Craniata</taxon>
        <taxon>Vertebrata</taxon>
        <taxon>Euteleostomi</taxon>
        <taxon>Actinopterygii</taxon>
        <taxon>Neopterygii</taxon>
        <taxon>Teleostei</taxon>
        <taxon>Neoteleostei</taxon>
        <taxon>Acanthomorphata</taxon>
        <taxon>Ovalentaria</taxon>
        <taxon>Atherinomorphae</taxon>
        <taxon>Cyprinodontiformes</taxon>
        <taxon>Poeciliidae</taxon>
        <taxon>Poeciliinae</taxon>
        <taxon>Gambusia</taxon>
    </lineage>
</organism>
<evidence type="ECO:0000256" key="7">
    <source>
        <dbReference type="ARBA" id="ARBA00023180"/>
    </source>
</evidence>
<dbReference type="PROSITE" id="PS50835">
    <property type="entry name" value="IG_LIKE"/>
    <property type="match status" value="2"/>
</dbReference>
<dbReference type="GO" id="GO:0002376">
    <property type="term" value="P:immune system process"/>
    <property type="evidence" value="ECO:0007669"/>
    <property type="project" value="UniProtKB-KW"/>
</dbReference>
<keyword evidence="2" id="KW-1003">Cell membrane</keyword>
<keyword evidence="8" id="KW-1133">Transmembrane helix</keyword>
<name>A0A315V7G8_GAMAF</name>
<dbReference type="SMART" id="SM00406">
    <property type="entry name" value="IGv"/>
    <property type="match status" value="2"/>
</dbReference>
<keyword evidence="6" id="KW-1015">Disulfide bond</keyword>
<dbReference type="GO" id="GO:0009617">
    <property type="term" value="P:response to bacterium"/>
    <property type="evidence" value="ECO:0007669"/>
    <property type="project" value="TreeGrafter"/>
</dbReference>
<evidence type="ECO:0000256" key="3">
    <source>
        <dbReference type="ARBA" id="ARBA00022729"/>
    </source>
</evidence>
<dbReference type="SMART" id="SM00409">
    <property type="entry name" value="IG"/>
    <property type="match status" value="2"/>
</dbReference>
<reference evidence="10 11" key="1">
    <citation type="journal article" date="2018" name="G3 (Bethesda)">
        <title>A High-Quality Reference Genome for the Invasive Mosquitofish Gambusia affinis Using a Chicago Library.</title>
        <authorList>
            <person name="Hoffberg S.L."/>
            <person name="Troendle N.J."/>
            <person name="Glenn T.C."/>
            <person name="Mahmud O."/>
            <person name="Louha S."/>
            <person name="Chalopin D."/>
            <person name="Bennetzen J.L."/>
            <person name="Mauricio R."/>
        </authorList>
    </citation>
    <scope>NUCLEOTIDE SEQUENCE [LARGE SCALE GENOMIC DNA]</scope>
    <source>
        <strain evidence="10">NE01/NJP1002.9</strain>
        <tissue evidence="10">Muscle</tissue>
    </source>
</reference>
<dbReference type="InterPro" id="IPR007110">
    <property type="entry name" value="Ig-like_dom"/>
</dbReference>
<evidence type="ECO:0000256" key="6">
    <source>
        <dbReference type="ARBA" id="ARBA00023157"/>
    </source>
</evidence>
<dbReference type="STRING" id="33528.ENSGAFP00000005205"/>
<dbReference type="InterPro" id="IPR013783">
    <property type="entry name" value="Ig-like_fold"/>
</dbReference>
<dbReference type="AlphaFoldDB" id="A0A315V7G8"/>
<keyword evidence="4" id="KW-0391">Immunity</keyword>
<evidence type="ECO:0000256" key="5">
    <source>
        <dbReference type="ARBA" id="ARBA00023136"/>
    </source>
</evidence>
<dbReference type="SMART" id="SM00408">
    <property type="entry name" value="IGc2"/>
    <property type="match status" value="1"/>
</dbReference>
<keyword evidence="8" id="KW-0812">Transmembrane</keyword>
<proteinExistence type="predicted"/>
<dbReference type="SUPFAM" id="SSF48726">
    <property type="entry name" value="Immunoglobulin"/>
    <property type="match status" value="2"/>
</dbReference>
<dbReference type="Proteomes" id="UP000250572">
    <property type="component" value="Unassembled WGS sequence"/>
</dbReference>
<dbReference type="PANTHER" id="PTHR19433">
    <property type="entry name" value="T-CELL RECEPTOR ALPHA CHAIN V REGION-RELATED"/>
    <property type="match status" value="1"/>
</dbReference>
<sequence length="327" mass="36282">TVESTEVPHLISTTESKPGDNVTFSCKSPKDNRFIMWYKQSPGKMLQIIATGAYNKITKTETFYNNRFQFGRENNEIFLTIQSVKKEDEAVYFCQSGTEYLLTVHNGFLLVVKDCNQQASVSVEQTPDAAAVQPGDTMSLQCSLFSTNSETRPQCPGENFVHWFKSGSGSSYPSIIYTARNSTDDAANRSCVYHLSKTLENSSDFGTYYCAVAICGEILLGNGSKLETKQDSSVLVLGGLLGCCVIVIISLIFYIIGWRVSNSSKAIKGSHHAEHETSTTKYLDKEENMTYAEGLNFSATNVRHCKKVNTECPYSSVRANSQKQQQL</sequence>
<protein>
    <recommendedName>
        <fullName evidence="9">Ig-like domain-containing protein</fullName>
    </recommendedName>
</protein>
<feature type="transmembrane region" description="Helical" evidence="8">
    <location>
        <begin position="234"/>
        <end position="256"/>
    </location>
</feature>
<dbReference type="InterPro" id="IPR003599">
    <property type="entry name" value="Ig_sub"/>
</dbReference>
<dbReference type="Gene3D" id="2.60.40.10">
    <property type="entry name" value="Immunoglobulins"/>
    <property type="match status" value="2"/>
</dbReference>
<evidence type="ECO:0000256" key="4">
    <source>
        <dbReference type="ARBA" id="ARBA00022859"/>
    </source>
</evidence>
<feature type="domain" description="Ig-like" evidence="9">
    <location>
        <begin position="119"/>
        <end position="212"/>
    </location>
</feature>
<dbReference type="InterPro" id="IPR003598">
    <property type="entry name" value="Ig_sub2"/>
</dbReference>
<keyword evidence="3" id="KW-0732">Signal</keyword>
<dbReference type="InterPro" id="IPR036179">
    <property type="entry name" value="Ig-like_dom_sf"/>
</dbReference>
<keyword evidence="11" id="KW-1185">Reference proteome</keyword>
<accession>A0A315V7G8</accession>
<dbReference type="Pfam" id="PF07686">
    <property type="entry name" value="V-set"/>
    <property type="match status" value="1"/>
</dbReference>
<keyword evidence="7" id="KW-0325">Glycoprotein</keyword>
<dbReference type="InterPro" id="IPR013106">
    <property type="entry name" value="Ig_V-set"/>
</dbReference>
<evidence type="ECO:0000313" key="11">
    <source>
        <dbReference type="Proteomes" id="UP000250572"/>
    </source>
</evidence>
<evidence type="ECO:0000256" key="1">
    <source>
        <dbReference type="ARBA" id="ARBA00004236"/>
    </source>
</evidence>
<feature type="non-terminal residue" evidence="10">
    <location>
        <position position="327"/>
    </location>
</feature>
<feature type="domain" description="Ig-like" evidence="9">
    <location>
        <begin position="8"/>
        <end position="95"/>
    </location>
</feature>
<dbReference type="PANTHER" id="PTHR19433:SF111">
    <property type="entry name" value="T CELL RECEPTOR ALPHA VARIABLE 4"/>
    <property type="match status" value="1"/>
</dbReference>
<evidence type="ECO:0000256" key="2">
    <source>
        <dbReference type="ARBA" id="ARBA00022475"/>
    </source>
</evidence>
<dbReference type="InterPro" id="IPR052051">
    <property type="entry name" value="TCR_complex_component"/>
</dbReference>
<dbReference type="GO" id="GO:0005886">
    <property type="term" value="C:plasma membrane"/>
    <property type="evidence" value="ECO:0007669"/>
    <property type="project" value="UniProtKB-SubCell"/>
</dbReference>
<feature type="non-terminal residue" evidence="10">
    <location>
        <position position="1"/>
    </location>
</feature>
<comment type="subcellular location">
    <subcellularLocation>
        <location evidence="1">Cell membrane</location>
    </subcellularLocation>
</comment>
<evidence type="ECO:0000313" key="10">
    <source>
        <dbReference type="EMBL" id="PWA18617.1"/>
    </source>
</evidence>
<keyword evidence="5 8" id="KW-0472">Membrane</keyword>
<comment type="caution">
    <text evidence="10">The sequence shown here is derived from an EMBL/GenBank/DDBJ whole genome shotgun (WGS) entry which is preliminary data.</text>
</comment>
<dbReference type="EMBL" id="NHOQ01002284">
    <property type="protein sequence ID" value="PWA18617.1"/>
    <property type="molecule type" value="Genomic_DNA"/>
</dbReference>
<gene>
    <name evidence="10" type="ORF">CCH79_00005758</name>
</gene>
<evidence type="ECO:0000259" key="9">
    <source>
        <dbReference type="PROSITE" id="PS50835"/>
    </source>
</evidence>